<dbReference type="Pfam" id="PF14213">
    <property type="entry name" value="DUF4325"/>
    <property type="match status" value="1"/>
</dbReference>
<evidence type="ECO:0000259" key="1">
    <source>
        <dbReference type="Pfam" id="PF14213"/>
    </source>
</evidence>
<name>A0A2S5T9N5_9BURK</name>
<evidence type="ECO:0000313" key="3">
    <source>
        <dbReference type="Proteomes" id="UP000239406"/>
    </source>
</evidence>
<gene>
    <name evidence="2" type="ORF">C1702_01640</name>
</gene>
<dbReference type="RefSeq" id="WP_104355910.1">
    <property type="nucleotide sequence ID" value="NZ_CP064338.1"/>
</dbReference>
<reference evidence="2 3" key="1">
    <citation type="submission" date="2018-02" db="EMBL/GenBank/DDBJ databases">
        <title>Reclassifiation of [Polyangium] brachysporum DSM 7029 as Guopingzhaonella breviflexa gen. nov., sp. nov., a member of the family Comamonadaceae.</title>
        <authorList>
            <person name="Tang B."/>
        </authorList>
    </citation>
    <scope>NUCLEOTIDE SEQUENCE [LARGE SCALE GENOMIC DNA]</scope>
    <source>
        <strain evidence="2 3">DSM 15344</strain>
    </source>
</reference>
<dbReference type="EMBL" id="PSNY01000001">
    <property type="protein sequence ID" value="PPE71720.1"/>
    <property type="molecule type" value="Genomic_DNA"/>
</dbReference>
<organism evidence="2 3">
    <name type="scientific">Caldimonas thermodepolymerans</name>
    <dbReference type="NCBI Taxonomy" id="215580"/>
    <lineage>
        <taxon>Bacteria</taxon>
        <taxon>Pseudomonadati</taxon>
        <taxon>Pseudomonadota</taxon>
        <taxon>Betaproteobacteria</taxon>
        <taxon>Burkholderiales</taxon>
        <taxon>Sphaerotilaceae</taxon>
        <taxon>Caldimonas</taxon>
    </lineage>
</organism>
<dbReference type="InterPro" id="IPR025474">
    <property type="entry name" value="DUF4325"/>
</dbReference>
<feature type="domain" description="DUF4325" evidence="1">
    <location>
        <begin position="22"/>
        <end position="81"/>
    </location>
</feature>
<protein>
    <recommendedName>
        <fullName evidence="1">DUF4325 domain-containing protein</fullName>
    </recommendedName>
</protein>
<sequence>MRTELALRPRLAGHLAGLRGKAIPLRQEVERVLREGGEVVLDFRDVEVTQSFVDELVGCLVLKHGPRVLERLVFQRCSPNVRAIVEFVAADRVDQFLKAH</sequence>
<dbReference type="AlphaFoldDB" id="A0A2S5T9N5"/>
<accession>A0A2S5T9N5</accession>
<proteinExistence type="predicted"/>
<evidence type="ECO:0000313" key="2">
    <source>
        <dbReference type="EMBL" id="PPE71720.1"/>
    </source>
</evidence>
<dbReference type="Proteomes" id="UP000239406">
    <property type="component" value="Unassembled WGS sequence"/>
</dbReference>
<dbReference type="OrthoDB" id="9181807at2"/>
<comment type="caution">
    <text evidence="2">The sequence shown here is derived from an EMBL/GenBank/DDBJ whole genome shotgun (WGS) entry which is preliminary data.</text>
</comment>
<keyword evidence="3" id="KW-1185">Reference proteome</keyword>